<evidence type="ECO:0000313" key="4">
    <source>
        <dbReference type="Proteomes" id="UP000218041"/>
    </source>
</evidence>
<feature type="transmembrane region" description="Helical" evidence="1">
    <location>
        <begin position="55"/>
        <end position="76"/>
    </location>
</feature>
<keyword evidence="1" id="KW-1133">Transmembrane helix</keyword>
<dbReference type="GO" id="GO:0016020">
    <property type="term" value="C:membrane"/>
    <property type="evidence" value="ECO:0007669"/>
    <property type="project" value="InterPro"/>
</dbReference>
<dbReference type="GO" id="GO:0004190">
    <property type="term" value="F:aspartic-type endopeptidase activity"/>
    <property type="evidence" value="ECO:0007669"/>
    <property type="project" value="InterPro"/>
</dbReference>
<accession>A0AB36RMT4</accession>
<dbReference type="AlphaFoldDB" id="A0AB36RMT4"/>
<evidence type="ECO:0000256" key="1">
    <source>
        <dbReference type="SAM" id="Phobius"/>
    </source>
</evidence>
<dbReference type="EMBL" id="NSGP01000004">
    <property type="protein sequence ID" value="PAT10971.1"/>
    <property type="molecule type" value="Genomic_DNA"/>
</dbReference>
<sequence>MGIGGALFSAEFALFGPAGVTWLALCTFVGWSVALARIDARHSRLPNGLTAPPALVALAACVASPYLAWGLAWPAAYLAGPGMGGGDVKLAVPLGVLLAALGGPFAVLAAVGLAGLLTVVRGWMAGRAALPHGPQMLAAAWTVGTFVGLKSSIAAAL</sequence>
<protein>
    <submittedName>
        <fullName evidence="3">Prepilin peptidase</fullName>
    </submittedName>
</protein>
<keyword evidence="1" id="KW-0472">Membrane</keyword>
<feature type="domain" description="Prepilin type IV endopeptidase peptidase" evidence="2">
    <location>
        <begin position="27"/>
        <end position="118"/>
    </location>
</feature>
<name>A0AB36RMT4_9CORY</name>
<organism evidence="3 4">
    <name type="scientific">Corynebacterium hadale</name>
    <dbReference type="NCBI Taxonomy" id="2026255"/>
    <lineage>
        <taxon>Bacteria</taxon>
        <taxon>Bacillati</taxon>
        <taxon>Actinomycetota</taxon>
        <taxon>Actinomycetes</taxon>
        <taxon>Mycobacteriales</taxon>
        <taxon>Corynebacteriaceae</taxon>
        <taxon>Corynebacterium</taxon>
    </lineage>
</organism>
<feature type="transmembrane region" description="Helical" evidence="1">
    <location>
        <begin position="96"/>
        <end position="120"/>
    </location>
</feature>
<evidence type="ECO:0000313" key="3">
    <source>
        <dbReference type="EMBL" id="PAT10971.1"/>
    </source>
</evidence>
<feature type="transmembrane region" description="Helical" evidence="1">
    <location>
        <begin position="12"/>
        <end position="34"/>
    </location>
</feature>
<gene>
    <name evidence="3" type="ORF">CKJ80_04415</name>
</gene>
<dbReference type="RefSeq" id="WP_095536837.1">
    <property type="nucleotide sequence ID" value="NZ_NSGN01000001.1"/>
</dbReference>
<dbReference type="Pfam" id="PF01478">
    <property type="entry name" value="Peptidase_A24"/>
    <property type="match status" value="1"/>
</dbReference>
<dbReference type="Proteomes" id="UP000218041">
    <property type="component" value="Unassembled WGS sequence"/>
</dbReference>
<comment type="caution">
    <text evidence="3">The sequence shown here is derived from an EMBL/GenBank/DDBJ whole genome shotgun (WGS) entry which is preliminary data.</text>
</comment>
<reference evidence="3 4" key="1">
    <citation type="submission" date="2017-08" db="EMBL/GenBank/DDBJ databases">
        <title>Whole genome sequences of 6 clinical strains closest to Corynebacterium imitans.</title>
        <authorList>
            <person name="Bernier A.-M."/>
            <person name="Burdz T."/>
            <person name="Bernard K."/>
        </authorList>
    </citation>
    <scope>NUCLEOTIDE SEQUENCE [LARGE SCALE GENOMIC DNA]</scope>
    <source>
        <strain evidence="3 4">NML92-0415</strain>
    </source>
</reference>
<proteinExistence type="predicted"/>
<evidence type="ECO:0000259" key="2">
    <source>
        <dbReference type="Pfam" id="PF01478"/>
    </source>
</evidence>
<keyword evidence="1" id="KW-0812">Transmembrane</keyword>
<dbReference type="InterPro" id="IPR000045">
    <property type="entry name" value="Prepilin_IV_endopep_pep"/>
</dbReference>